<accession>A0A1B9H3X6</accession>
<keyword evidence="3" id="KW-0238">DNA-binding</keyword>
<dbReference type="PANTHER" id="PTHR11064:SF9">
    <property type="entry name" value="NUCLEAR TRANSCRIPTION FACTOR Y SUBUNIT BETA"/>
    <property type="match status" value="1"/>
</dbReference>
<dbReference type="GO" id="GO:0001228">
    <property type="term" value="F:DNA-binding transcription activator activity, RNA polymerase II-specific"/>
    <property type="evidence" value="ECO:0007669"/>
    <property type="project" value="InterPro"/>
</dbReference>
<dbReference type="OrthoDB" id="386949at2759"/>
<dbReference type="PRINTS" id="PR00615">
    <property type="entry name" value="CCAATSUBUNTA"/>
</dbReference>
<dbReference type="Pfam" id="PF00808">
    <property type="entry name" value="CBFD_NFYB_HMF"/>
    <property type="match status" value="1"/>
</dbReference>
<keyword evidence="8" id="KW-1185">Reference proteome</keyword>
<reference evidence="7 8" key="1">
    <citation type="submission" date="2013-07" db="EMBL/GenBank/DDBJ databases">
        <title>The Genome Sequence of Cryptococcus heveanensis BCC8398.</title>
        <authorList>
            <consortium name="The Broad Institute Genome Sequencing Platform"/>
            <person name="Cuomo C."/>
            <person name="Litvintseva A."/>
            <person name="Chen Y."/>
            <person name="Heitman J."/>
            <person name="Sun S."/>
            <person name="Springer D."/>
            <person name="Dromer F."/>
            <person name="Young S.K."/>
            <person name="Zeng Q."/>
            <person name="Gargeya S."/>
            <person name="Fitzgerald M."/>
            <person name="Abouelleil A."/>
            <person name="Alvarado L."/>
            <person name="Berlin A.M."/>
            <person name="Chapman S.B."/>
            <person name="Dewar J."/>
            <person name="Goldberg J."/>
            <person name="Griggs A."/>
            <person name="Gujja S."/>
            <person name="Hansen M."/>
            <person name="Howarth C."/>
            <person name="Imamovic A."/>
            <person name="Larimer J."/>
            <person name="McCowan C."/>
            <person name="Murphy C."/>
            <person name="Pearson M."/>
            <person name="Priest M."/>
            <person name="Roberts A."/>
            <person name="Saif S."/>
            <person name="Shea T."/>
            <person name="Sykes S."/>
            <person name="Wortman J."/>
            <person name="Nusbaum C."/>
            <person name="Birren B."/>
        </authorList>
    </citation>
    <scope>NUCLEOTIDE SEQUENCE [LARGE SCALE GENOMIC DNA]</scope>
    <source>
        <strain evidence="7 8">BCC8398</strain>
    </source>
</reference>
<dbReference type="GO" id="GO:0046982">
    <property type="term" value="F:protein heterodimerization activity"/>
    <property type="evidence" value="ECO:0007669"/>
    <property type="project" value="InterPro"/>
</dbReference>
<feature type="compositionally biased region" description="Low complexity" evidence="5">
    <location>
        <begin position="7"/>
        <end position="22"/>
    </location>
</feature>
<feature type="region of interest" description="Disordered" evidence="5">
    <location>
        <begin position="1"/>
        <end position="52"/>
    </location>
</feature>
<keyword evidence="4" id="KW-0804">Transcription</keyword>
<dbReference type="SUPFAM" id="SSF47113">
    <property type="entry name" value="Histone-fold"/>
    <property type="match status" value="1"/>
</dbReference>
<evidence type="ECO:0000259" key="6">
    <source>
        <dbReference type="Pfam" id="PF00808"/>
    </source>
</evidence>
<sequence length="236" mass="24494">MSDPDHYASNSHSHSHPHASSSTLPNLAPVGNGPQESLDPGPSSRPFTDAQVEEFREQDRWLPIANVARIMKTSLPGSAKVSKEAKECVQECVSEFISFITSEAAEKCLNEKRKTLNGEDILTSMRALGFDNYEGVLRVYLAKYRDAHHSLPKRHQGGDDDGGGTGTGTPGGDEDENEGVSGAGGSGSGSGRKKRGRGRQSTGAGAGAGAGTGPGGGGSGSKGKRKKTADTSDGVR</sequence>
<evidence type="ECO:0000256" key="5">
    <source>
        <dbReference type="SAM" id="MobiDB-lite"/>
    </source>
</evidence>
<evidence type="ECO:0000256" key="4">
    <source>
        <dbReference type="ARBA" id="ARBA00023163"/>
    </source>
</evidence>
<organism evidence="7 8">
    <name type="scientific">Kwoniella heveanensis BCC8398</name>
    <dbReference type="NCBI Taxonomy" id="1296120"/>
    <lineage>
        <taxon>Eukaryota</taxon>
        <taxon>Fungi</taxon>
        <taxon>Dikarya</taxon>
        <taxon>Basidiomycota</taxon>
        <taxon>Agaricomycotina</taxon>
        <taxon>Tremellomycetes</taxon>
        <taxon>Tremellales</taxon>
        <taxon>Cryptococcaceae</taxon>
        <taxon>Kwoniella</taxon>
    </lineage>
</organism>
<dbReference type="Gene3D" id="1.10.20.10">
    <property type="entry name" value="Histone, subunit A"/>
    <property type="match status" value="1"/>
</dbReference>
<comment type="similarity">
    <text evidence="1">Belongs to the NFYB/HAP3 subunit family.</text>
</comment>
<evidence type="ECO:0000256" key="1">
    <source>
        <dbReference type="ARBA" id="ARBA00009053"/>
    </source>
</evidence>
<evidence type="ECO:0000313" key="7">
    <source>
        <dbReference type="EMBL" id="OCF37958.1"/>
    </source>
</evidence>
<dbReference type="GO" id="GO:0000978">
    <property type="term" value="F:RNA polymerase II cis-regulatory region sequence-specific DNA binding"/>
    <property type="evidence" value="ECO:0007669"/>
    <property type="project" value="TreeGrafter"/>
</dbReference>
<evidence type="ECO:0000256" key="3">
    <source>
        <dbReference type="ARBA" id="ARBA00023125"/>
    </source>
</evidence>
<dbReference type="STRING" id="1296120.A0A1B9H3X6"/>
<dbReference type="FunFam" id="1.10.20.10:FF:000099">
    <property type="entry name" value="nuclear transcription factor Y subunit beta"/>
    <property type="match status" value="1"/>
</dbReference>
<dbReference type="InterPro" id="IPR003958">
    <property type="entry name" value="CBFA_NFYB_domain"/>
</dbReference>
<dbReference type="CDD" id="cd22907">
    <property type="entry name" value="HFD_NFYB"/>
    <property type="match status" value="1"/>
</dbReference>
<keyword evidence="2" id="KW-0805">Transcription regulation</keyword>
<evidence type="ECO:0000256" key="2">
    <source>
        <dbReference type="ARBA" id="ARBA00023015"/>
    </source>
</evidence>
<proteinExistence type="inferred from homology"/>
<dbReference type="EMBL" id="KI669492">
    <property type="protein sequence ID" value="OCF37958.1"/>
    <property type="molecule type" value="Genomic_DNA"/>
</dbReference>
<dbReference type="InterPro" id="IPR009072">
    <property type="entry name" value="Histone-fold"/>
</dbReference>
<reference evidence="8" key="2">
    <citation type="submission" date="2013-12" db="EMBL/GenBank/DDBJ databases">
        <title>Evolution of pathogenesis and genome organization in the Tremellales.</title>
        <authorList>
            <person name="Cuomo C."/>
            <person name="Litvintseva A."/>
            <person name="Heitman J."/>
            <person name="Chen Y."/>
            <person name="Sun S."/>
            <person name="Springer D."/>
            <person name="Dromer F."/>
            <person name="Young S."/>
            <person name="Zeng Q."/>
            <person name="Chapman S."/>
            <person name="Gujja S."/>
            <person name="Saif S."/>
            <person name="Birren B."/>
        </authorList>
    </citation>
    <scope>NUCLEOTIDE SEQUENCE [LARGE SCALE GENOMIC DNA]</scope>
    <source>
        <strain evidence="8">BCC8398</strain>
    </source>
</reference>
<dbReference type="AlphaFoldDB" id="A0A1B9H3X6"/>
<dbReference type="PANTHER" id="PTHR11064">
    <property type="entry name" value="CCAAT-BINDING TRANSCRIPTION FACTOR-RELATED"/>
    <property type="match status" value="1"/>
</dbReference>
<gene>
    <name evidence="7" type="ORF">I316_00182</name>
</gene>
<dbReference type="InterPro" id="IPR027113">
    <property type="entry name" value="Transc_fact_NFYB/HAP3"/>
</dbReference>
<protein>
    <submittedName>
        <fullName evidence="7">Transcriptional activator</fullName>
    </submittedName>
</protein>
<dbReference type="GO" id="GO:0016602">
    <property type="term" value="C:CCAAT-binding factor complex"/>
    <property type="evidence" value="ECO:0007669"/>
    <property type="project" value="InterPro"/>
</dbReference>
<feature type="compositionally biased region" description="Gly residues" evidence="5">
    <location>
        <begin position="204"/>
        <end position="221"/>
    </location>
</feature>
<evidence type="ECO:0000313" key="8">
    <source>
        <dbReference type="Proteomes" id="UP000092666"/>
    </source>
</evidence>
<dbReference type="Proteomes" id="UP000092666">
    <property type="component" value="Unassembled WGS sequence"/>
</dbReference>
<feature type="compositionally biased region" description="Gly residues" evidence="5">
    <location>
        <begin position="181"/>
        <end position="190"/>
    </location>
</feature>
<feature type="domain" description="Transcription factor CBF/NF-Y/archaeal histone" evidence="6">
    <location>
        <begin position="60"/>
        <end position="124"/>
    </location>
</feature>
<feature type="region of interest" description="Disordered" evidence="5">
    <location>
        <begin position="150"/>
        <end position="236"/>
    </location>
</feature>
<name>A0A1B9H3X6_9TREE</name>